<feature type="compositionally biased region" description="Polar residues" evidence="1">
    <location>
        <begin position="1"/>
        <end position="10"/>
    </location>
</feature>
<dbReference type="EMBL" id="HBNR01047545">
    <property type="protein sequence ID" value="CAE4609593.1"/>
    <property type="molecule type" value="Transcribed_RNA"/>
</dbReference>
<feature type="region of interest" description="Disordered" evidence="1">
    <location>
        <begin position="1"/>
        <end position="37"/>
    </location>
</feature>
<proteinExistence type="predicted"/>
<organism evidence="2">
    <name type="scientific">Alexandrium monilatum</name>
    <dbReference type="NCBI Taxonomy" id="311494"/>
    <lineage>
        <taxon>Eukaryota</taxon>
        <taxon>Sar</taxon>
        <taxon>Alveolata</taxon>
        <taxon>Dinophyceae</taxon>
        <taxon>Gonyaulacales</taxon>
        <taxon>Pyrocystaceae</taxon>
        <taxon>Alexandrium</taxon>
    </lineage>
</organism>
<dbReference type="SUPFAM" id="SSF58038">
    <property type="entry name" value="SNARE fusion complex"/>
    <property type="match status" value="1"/>
</dbReference>
<sequence>MSTARSSSPPRSLIAEQGLPSLASSVGDFGMDSGTFTDPTLQQVQRFQVGLQQWDAADSFISPMDARETDRRRRENMARQLETEVVKTRENMQAVASLVGEHGDVVDRSATEVSEAADRTADATDELRIAAKEHVRFWPLKASGAIAAVGGTVGVVVGLAPGAAVGAAVGGAVGAVAGTIAKGVAQSQINGSGGCRSTASRRSVPAPAPSHDDPGESRRSSWQEDAEREWGPDHYVPGDLLRTLNNGKTWKGRSGREWGEDSYQIGDIGRTVKRTVLRRHTERPPPTCESQDS</sequence>
<evidence type="ECO:0000256" key="1">
    <source>
        <dbReference type="SAM" id="MobiDB-lite"/>
    </source>
</evidence>
<accession>A0A7S4RCG0</accession>
<feature type="region of interest" description="Disordered" evidence="1">
    <location>
        <begin position="187"/>
        <end position="261"/>
    </location>
</feature>
<gene>
    <name evidence="2" type="ORF">AMON00008_LOCUS33138</name>
</gene>
<dbReference type="AlphaFoldDB" id="A0A7S4RCG0"/>
<dbReference type="Gene3D" id="1.20.5.110">
    <property type="match status" value="1"/>
</dbReference>
<name>A0A7S4RCG0_9DINO</name>
<feature type="compositionally biased region" description="Basic and acidic residues" evidence="1">
    <location>
        <begin position="210"/>
        <end position="222"/>
    </location>
</feature>
<feature type="compositionally biased region" description="Polar residues" evidence="1">
    <location>
        <begin position="187"/>
        <end position="201"/>
    </location>
</feature>
<evidence type="ECO:0000313" key="2">
    <source>
        <dbReference type="EMBL" id="CAE4609593.1"/>
    </source>
</evidence>
<reference evidence="2" key="1">
    <citation type="submission" date="2021-01" db="EMBL/GenBank/DDBJ databases">
        <authorList>
            <person name="Corre E."/>
            <person name="Pelletier E."/>
            <person name="Niang G."/>
            <person name="Scheremetjew M."/>
            <person name="Finn R."/>
            <person name="Kale V."/>
            <person name="Holt S."/>
            <person name="Cochrane G."/>
            <person name="Meng A."/>
            <person name="Brown T."/>
            <person name="Cohen L."/>
        </authorList>
    </citation>
    <scope>NUCLEOTIDE SEQUENCE</scope>
    <source>
        <strain evidence="2">CCMP3105</strain>
    </source>
</reference>
<evidence type="ECO:0008006" key="3">
    <source>
        <dbReference type="Google" id="ProtNLM"/>
    </source>
</evidence>
<protein>
    <recommendedName>
        <fullName evidence="3">t-SNARE coiled-coil homology domain-containing protein</fullName>
    </recommendedName>
</protein>